<evidence type="ECO:0000313" key="1">
    <source>
        <dbReference type="EMBL" id="EER04309.1"/>
    </source>
</evidence>
<reference evidence="1 2" key="1">
    <citation type="submission" date="2008-07" db="EMBL/GenBank/DDBJ databases">
        <authorList>
            <person name="El-Sayed N."/>
            <person name="Caler E."/>
            <person name="Inman J."/>
            <person name="Amedeo P."/>
            <person name="Hass B."/>
            <person name="Wortman J."/>
        </authorList>
    </citation>
    <scope>NUCLEOTIDE SEQUENCE [LARGE SCALE GENOMIC DNA]</scope>
    <source>
        <strain evidence="2">ATCC 50983 / TXsc</strain>
    </source>
</reference>
<name>C5LG54_PERM5</name>
<organism evidence="2">
    <name type="scientific">Perkinsus marinus (strain ATCC 50983 / TXsc)</name>
    <dbReference type="NCBI Taxonomy" id="423536"/>
    <lineage>
        <taxon>Eukaryota</taxon>
        <taxon>Sar</taxon>
        <taxon>Alveolata</taxon>
        <taxon>Perkinsozoa</taxon>
        <taxon>Perkinsea</taxon>
        <taxon>Perkinsida</taxon>
        <taxon>Perkinsidae</taxon>
        <taxon>Perkinsus</taxon>
    </lineage>
</organism>
<protein>
    <recommendedName>
        <fullName evidence="3">SET domain-containing protein</fullName>
    </recommendedName>
</protein>
<dbReference type="RefSeq" id="XP_002772493.1">
    <property type="nucleotide sequence ID" value="XM_002772447.1"/>
</dbReference>
<dbReference type="InterPro" id="IPR046341">
    <property type="entry name" value="SET_dom_sf"/>
</dbReference>
<proteinExistence type="predicted"/>
<accession>C5LG54</accession>
<dbReference type="GeneID" id="9036874"/>
<dbReference type="InParanoid" id="C5LG54"/>
<dbReference type="AlphaFoldDB" id="C5LG54"/>
<gene>
    <name evidence="1" type="ORF">Pmar_PMAR021815</name>
</gene>
<dbReference type="Proteomes" id="UP000007800">
    <property type="component" value="Unassembled WGS sequence"/>
</dbReference>
<sequence>MPKKKSRSSSCNGAAEVPRGFEELLPAVPGNTKSTLRPQLLRVAKCFEVRHSEVSGMGLYASDDIPEGCILLEEQPAVIIAPRRECAVAGTLDNLLWIMKNFSDARKLRQFLYPRSSGDLEALPDGIKDDINSFAHFFSHEQSAKWLARPEAWKAVMNVFDDEEESKPCGLAHASGLDVYVCST</sequence>
<evidence type="ECO:0008006" key="3">
    <source>
        <dbReference type="Google" id="ProtNLM"/>
    </source>
</evidence>
<evidence type="ECO:0000313" key="2">
    <source>
        <dbReference type="Proteomes" id="UP000007800"/>
    </source>
</evidence>
<dbReference type="EMBL" id="GG681723">
    <property type="protein sequence ID" value="EER04309.1"/>
    <property type="molecule type" value="Genomic_DNA"/>
</dbReference>
<dbReference type="SUPFAM" id="SSF82199">
    <property type="entry name" value="SET domain"/>
    <property type="match status" value="1"/>
</dbReference>
<dbReference type="OrthoDB" id="265717at2759"/>
<dbReference type="OMA" id="MGLYASD"/>
<keyword evidence="2" id="KW-1185">Reference proteome</keyword>